<dbReference type="PANTHER" id="PTHR12933:SF0">
    <property type="entry name" value="U3 SMALL NUCLEOLAR RNA-ASSOCIATED PROTEIN 25 HOMOLOG"/>
    <property type="match status" value="1"/>
</dbReference>
<dbReference type="AlphaFoldDB" id="A0AAD6NP40"/>
<evidence type="ECO:0000256" key="7">
    <source>
        <dbReference type="ARBA" id="ARBA00022552"/>
    </source>
</evidence>
<evidence type="ECO:0000256" key="10">
    <source>
        <dbReference type="RuleBase" id="RU365070"/>
    </source>
</evidence>
<evidence type="ECO:0000256" key="9">
    <source>
        <dbReference type="ARBA" id="ARBA00023274"/>
    </source>
</evidence>
<dbReference type="EMBL" id="JAQGDS010000001">
    <property type="protein sequence ID" value="KAJ6264293.1"/>
    <property type="molecule type" value="Genomic_DNA"/>
</dbReference>
<comment type="similarity">
    <text evidence="3 10">Belongs to the UTP25 family.</text>
</comment>
<evidence type="ECO:0000256" key="4">
    <source>
        <dbReference type="ARBA" id="ARBA00011192"/>
    </source>
</evidence>
<organism evidence="14 15">
    <name type="scientific">Drechslerella dactyloides</name>
    <name type="common">Nematode-trapping fungus</name>
    <name type="synonym">Arthrobotrys dactyloides</name>
    <dbReference type="NCBI Taxonomy" id="74499"/>
    <lineage>
        <taxon>Eukaryota</taxon>
        <taxon>Fungi</taxon>
        <taxon>Dikarya</taxon>
        <taxon>Ascomycota</taxon>
        <taxon>Pezizomycotina</taxon>
        <taxon>Orbiliomycetes</taxon>
        <taxon>Orbiliales</taxon>
        <taxon>Orbiliaceae</taxon>
        <taxon>Drechslerella</taxon>
    </lineage>
</organism>
<evidence type="ECO:0000256" key="8">
    <source>
        <dbReference type="ARBA" id="ARBA00023242"/>
    </source>
</evidence>
<evidence type="ECO:0000256" key="3">
    <source>
        <dbReference type="ARBA" id="ARBA00009223"/>
    </source>
</evidence>
<comment type="subcellular location">
    <subcellularLocation>
        <location evidence="2 10">Nucleus</location>
        <location evidence="2 10">Nucleolus</location>
    </subcellularLocation>
</comment>
<keyword evidence="6 10" id="KW-0690">Ribosome biogenesis</keyword>
<dbReference type="GO" id="GO:0019843">
    <property type="term" value="F:rRNA binding"/>
    <property type="evidence" value="ECO:0007669"/>
    <property type="project" value="TreeGrafter"/>
</dbReference>
<gene>
    <name evidence="14" type="ORF">Dda_0438</name>
</gene>
<dbReference type="GO" id="GO:0032040">
    <property type="term" value="C:small-subunit processome"/>
    <property type="evidence" value="ECO:0007669"/>
    <property type="project" value="TreeGrafter"/>
</dbReference>
<evidence type="ECO:0000256" key="5">
    <source>
        <dbReference type="ARBA" id="ARBA00015422"/>
    </source>
</evidence>
<keyword evidence="15" id="KW-1185">Reference proteome</keyword>
<evidence type="ECO:0000313" key="14">
    <source>
        <dbReference type="EMBL" id="KAJ6264293.1"/>
    </source>
</evidence>
<feature type="domain" description="UTP25 NTP hydrolase-like" evidence="13">
    <location>
        <begin position="176"/>
        <end position="405"/>
    </location>
</feature>
<evidence type="ECO:0000256" key="2">
    <source>
        <dbReference type="ARBA" id="ARBA00004604"/>
    </source>
</evidence>
<name>A0AAD6NP40_DREDA</name>
<evidence type="ECO:0000313" key="15">
    <source>
        <dbReference type="Proteomes" id="UP001221413"/>
    </source>
</evidence>
<sequence length="580" mass="64909">MAFSALMNSFDLDKSSVVKHPSESHSGSALSRKRRKIDKNSPALTSDPNVEALESQSVDEPARSFIGKSTDALDSYERHFNIDNQPAELSATSTTLVHPVLGRITVSDTSHLQNLQVDSSDNALIGAINVERRSISQKSATEISDTAAVKTSQYIKIGKWESSEFGLLSRSSSSCDLVLKNNEKIAKRASNLGEITEKRDQGFTRPKVLFILPTRNSCHEVVSIISRHAARESQENKTRFDKEFGPSGLDKPFSDSKPEDFRSFFHGNSDDMFRIGIKLTRKTVKLFSSFYNSDIIIASPLGLKAAMGGTDKAPKDIDFLSSIEVVYVERADALLMQNWDHVESVFANLNRIPTDSHECDFSRVRNWYLDGNASNFRHTVISTAFLSPEVNALQSKYFRNHSGFVKFHDICPGQLSTHIPQVFTRVPSSSPAGDPDARFNHFNTVILPYWRDNVKTGESVGEISEYSSASAVARARAHFKSGRHKILLYTERAHHFRRYSIQGTLHIYLYSIPANPIFYGELVEFLRDSIANGKITLEDAKAQAIFTRWDALRAERIVGTIGYDEIKTSDGNKCVDFEFP</sequence>
<evidence type="ECO:0000259" key="13">
    <source>
        <dbReference type="Pfam" id="PF22916"/>
    </source>
</evidence>
<keyword evidence="7 10" id="KW-0698">rRNA processing</keyword>
<dbReference type="Pfam" id="PF06862">
    <property type="entry name" value="Utp25_C"/>
    <property type="match status" value="1"/>
</dbReference>
<evidence type="ECO:0000259" key="12">
    <source>
        <dbReference type="Pfam" id="PF06862"/>
    </source>
</evidence>
<feature type="compositionally biased region" description="Polar residues" evidence="11">
    <location>
        <begin position="42"/>
        <end position="58"/>
    </location>
</feature>
<feature type="region of interest" description="Disordered" evidence="11">
    <location>
        <begin position="16"/>
        <end position="61"/>
    </location>
</feature>
<comment type="function">
    <text evidence="1 10">DEAD-box RNA helicase-like protein required for pre-18S rRNA processing, specifically at sites A0, A1, and A2.</text>
</comment>
<dbReference type="Pfam" id="PF22916">
    <property type="entry name" value="UTP25_NTPase-like"/>
    <property type="match status" value="1"/>
</dbReference>
<dbReference type="InterPro" id="IPR010678">
    <property type="entry name" value="UTP25"/>
</dbReference>
<comment type="subunit">
    <text evidence="4 10">Component of the ribosomal small subunit (SSU) processome composed of at least 40 protein subunits and snoRNA U3.</text>
</comment>
<evidence type="ECO:0000256" key="6">
    <source>
        <dbReference type="ARBA" id="ARBA00022517"/>
    </source>
</evidence>
<proteinExistence type="inferred from homology"/>
<evidence type="ECO:0000256" key="1">
    <source>
        <dbReference type="ARBA" id="ARBA00002883"/>
    </source>
</evidence>
<evidence type="ECO:0000256" key="11">
    <source>
        <dbReference type="SAM" id="MobiDB-lite"/>
    </source>
</evidence>
<accession>A0AAD6NP40</accession>
<dbReference type="InterPro" id="IPR053939">
    <property type="entry name" value="UTP25_C"/>
</dbReference>
<feature type="domain" description="UTP25 C-terminal" evidence="12">
    <location>
        <begin position="460"/>
        <end position="568"/>
    </location>
</feature>
<dbReference type="PANTHER" id="PTHR12933">
    <property type="entry name" value="ORF PROTEIN-RELATED"/>
    <property type="match status" value="1"/>
</dbReference>
<dbReference type="GO" id="GO:0034511">
    <property type="term" value="F:U3 snoRNA binding"/>
    <property type="evidence" value="ECO:0007669"/>
    <property type="project" value="InterPro"/>
</dbReference>
<dbReference type="InterPro" id="IPR053940">
    <property type="entry name" value="UTP25_NTPase-like"/>
</dbReference>
<reference evidence="14" key="1">
    <citation type="submission" date="2023-01" db="EMBL/GenBank/DDBJ databases">
        <title>The chitinases involved in constricting ring structure development in the nematode-trapping fungus Drechslerella dactyloides.</title>
        <authorList>
            <person name="Wang R."/>
            <person name="Zhang L."/>
            <person name="Tang P."/>
            <person name="Li S."/>
            <person name="Liang L."/>
        </authorList>
    </citation>
    <scope>NUCLEOTIDE SEQUENCE</scope>
    <source>
        <strain evidence="14">YMF1.00031</strain>
    </source>
</reference>
<dbReference type="Proteomes" id="UP001221413">
    <property type="component" value="Unassembled WGS sequence"/>
</dbReference>
<keyword evidence="8 10" id="KW-0539">Nucleus</keyword>
<keyword evidence="9 10" id="KW-0687">Ribonucleoprotein</keyword>
<comment type="caution">
    <text evidence="14">The sequence shown here is derived from an EMBL/GenBank/DDBJ whole genome shotgun (WGS) entry which is preliminary data.</text>
</comment>
<protein>
    <recommendedName>
        <fullName evidence="5 10">U3 small nucleolar RNA-associated protein 25</fullName>
        <shortName evidence="10">U3 snoRNA-associated protein 25</shortName>
    </recommendedName>
</protein>
<dbReference type="GO" id="GO:0000462">
    <property type="term" value="P:maturation of SSU-rRNA from tricistronic rRNA transcript (SSU-rRNA, 5.8S rRNA, LSU-rRNA)"/>
    <property type="evidence" value="ECO:0007669"/>
    <property type="project" value="TreeGrafter"/>
</dbReference>